<accession>A0A8H3AA41</accession>
<sequence>MAQYSSSSLPQGSNGMDEEMYIAGTQYFALNDQVYGFNQIYGLLFPVNETCAPLNPITSVPGTGIGIRLCNIVLRTTECGGLDWWESNSGRWESIRLFSSYGDVFSFPLLGSIYGINLEPQFALECDVGREQNIGQVQEDMEELFYSYGNPPTWDSINRWIEDGKLHRAPTVNICPLKNCGKELRRPHAVKDHLCFKFGIKAFQCGYDGCGKLFATKTNCDRHMKDSPGGRNGEQLERKWMTLG</sequence>
<dbReference type="InterPro" id="IPR013087">
    <property type="entry name" value="Znf_C2H2_type"/>
</dbReference>
<reference evidence="4" key="1">
    <citation type="submission" date="2021-01" db="EMBL/GenBank/DDBJ databases">
        <authorList>
            <person name="Kaushik A."/>
        </authorList>
    </citation>
    <scope>NUCLEOTIDE SEQUENCE</scope>
    <source>
        <strain evidence="4">AG1-1C</strain>
    </source>
</reference>
<proteinExistence type="predicted"/>
<evidence type="ECO:0000256" key="2">
    <source>
        <dbReference type="SAM" id="MobiDB-lite"/>
    </source>
</evidence>
<dbReference type="Gene3D" id="3.30.160.60">
    <property type="entry name" value="Classic Zinc Finger"/>
    <property type="match status" value="1"/>
</dbReference>
<protein>
    <recommendedName>
        <fullName evidence="3">C2H2-type domain-containing protein</fullName>
    </recommendedName>
</protein>
<dbReference type="GO" id="GO:0008270">
    <property type="term" value="F:zinc ion binding"/>
    <property type="evidence" value="ECO:0007669"/>
    <property type="project" value="UniProtKB-KW"/>
</dbReference>
<evidence type="ECO:0000259" key="3">
    <source>
        <dbReference type="PROSITE" id="PS50157"/>
    </source>
</evidence>
<evidence type="ECO:0000313" key="4">
    <source>
        <dbReference type="EMBL" id="CAE6403922.1"/>
    </source>
</evidence>
<evidence type="ECO:0000313" key="5">
    <source>
        <dbReference type="Proteomes" id="UP000663846"/>
    </source>
</evidence>
<name>A0A8H3AA41_9AGAM</name>
<organism evidence="4 5">
    <name type="scientific">Rhizoctonia solani</name>
    <dbReference type="NCBI Taxonomy" id="456999"/>
    <lineage>
        <taxon>Eukaryota</taxon>
        <taxon>Fungi</taxon>
        <taxon>Dikarya</taxon>
        <taxon>Basidiomycota</taxon>
        <taxon>Agaricomycotina</taxon>
        <taxon>Agaricomycetes</taxon>
        <taxon>Cantharellales</taxon>
        <taxon>Ceratobasidiaceae</taxon>
        <taxon>Rhizoctonia</taxon>
    </lineage>
</organism>
<evidence type="ECO:0000256" key="1">
    <source>
        <dbReference type="PROSITE-ProRule" id="PRU00042"/>
    </source>
</evidence>
<dbReference type="Proteomes" id="UP000663846">
    <property type="component" value="Unassembled WGS sequence"/>
</dbReference>
<feature type="domain" description="C2H2-type" evidence="3">
    <location>
        <begin position="203"/>
        <end position="232"/>
    </location>
</feature>
<dbReference type="SUPFAM" id="SSF57667">
    <property type="entry name" value="beta-beta-alpha zinc fingers"/>
    <property type="match status" value="1"/>
</dbReference>
<keyword evidence="1" id="KW-0479">Metal-binding</keyword>
<comment type="caution">
    <text evidence="4">The sequence shown here is derived from an EMBL/GenBank/DDBJ whole genome shotgun (WGS) entry which is preliminary data.</text>
</comment>
<dbReference type="PROSITE" id="PS50157">
    <property type="entry name" value="ZINC_FINGER_C2H2_2"/>
    <property type="match status" value="1"/>
</dbReference>
<keyword evidence="1" id="KW-0863">Zinc-finger</keyword>
<dbReference type="AlphaFoldDB" id="A0A8H3AA41"/>
<dbReference type="EMBL" id="CAJMWS010000305">
    <property type="protein sequence ID" value="CAE6403922.1"/>
    <property type="molecule type" value="Genomic_DNA"/>
</dbReference>
<keyword evidence="1" id="KW-0862">Zinc</keyword>
<feature type="region of interest" description="Disordered" evidence="2">
    <location>
        <begin position="224"/>
        <end position="244"/>
    </location>
</feature>
<dbReference type="InterPro" id="IPR036236">
    <property type="entry name" value="Znf_C2H2_sf"/>
</dbReference>
<gene>
    <name evidence="4" type="ORF">RDB_LOCUS58686</name>
</gene>